<dbReference type="RefSeq" id="WP_089080198.1">
    <property type="nucleotide sequence ID" value="NZ_VFPJ01000001.1"/>
</dbReference>
<proteinExistence type="inferred from homology"/>
<evidence type="ECO:0000313" key="8">
    <source>
        <dbReference type="EMBL" id="TQM40463.1"/>
    </source>
</evidence>
<dbReference type="InterPro" id="IPR002052">
    <property type="entry name" value="DNA_methylase_N6_adenine_CS"/>
</dbReference>
<sequence>MSFKNLIQTIDFHPKENAKDIFIKKYQNDYVIEIDFAKEIINYGDKISCESKTTQNHSQAENFVVLECVDKLLEKGYKPENIILEPTWKLGRQEKGRLDILVKNEDKAYLMIECKTFGKEFDDELKKMKKDGGQLFSYFQQDKSAEILMLYASKLDKDTIIYKNEIVKIEEEHRLAPTVKDFYTIWNKNTKHQGVWENEPYDFKSKKFTKADLKELDEAESTKIFHEFASILRKHSVSDKPNAFNKIFNLFLAKLYDEAKRESDELEFHWREDDNAVDFQVRLINLHKDGLFAFLQKEIEGIDEKDFKANSPEELLEKKKKVLKFNNILAIKEVLDDASFDENQRVLKDVVKLLEKYQIRYPRKQQHLSDFFEKLLTTGLKQEVGQYFTPPPITKFIVRSIPIKQMIEKEVNKEAPELPAVIDYAAGSGHFITEAMEEYQDIINAFKEEEMKNFFPKAIKQIKSWQADPYEWAAKYVYGIEKDYRLVKVAKVGCYFYGDGVAQVIHGDGLDSFESSKTYKGLLKDNTNLEDSTKAKFSLVLSNPPYSVNDCKDDLEYIGAQNDFTLYPYLSEKSKDIECLFVERTKHLLKDDGIAAIVLPSSILNNIGIQTKTREIILQYFDIIAIAELGSNTFMATGTNTVTLFLKRRNNQENIKLKNFVNKFCVEFIDNTINQIEKPISKYINYVWENISFDDYISLLKKEPTKTVTEHEIYREYRKKIKANKENEFWNKLIETEKDKLLHFIIAYNQKNIVLVKSGEKDAEKKFFGYYFSDRRGSEGMHPIQGGKTIDECTSLYNIEDIKDSTKASSYIYNAFIGNCNLDIDENLKDNVSYVNLLDMLTFDRAEFHKEIKLSTKKNKIKIESKWNLERLDTITDIIKGVTYSKSDQSLSETNKIILTADNITLNGGFEIKKQVFINESFNIPIEKKLTKNDIFICFSSGSKEHLGKVAFIEENTNYFAGGFMGIIRVNKNAISKYIYQLLNTILRQTIRDIGTGSNINNLSGIINEVKIPLPPLDIQKKIVTEIEVLEAKEKKAKAEVEKGKETIVNLFNQAESKANKIVRLSDENIFEVSIGKRVLKNEFVENGKIPVYSANVIEPFGNIDKLLIEDFSKPSVLWGIDGDWMVNHLPKDYPFYPTDHCGVLRVKDNSINEKYLAFILEKEGKVFEFSRTKRASIDRIQGIKIAVPPIAEQQKIVSEIEKIEAKIKALETEIDEIPKQKEAILKKYL</sequence>
<evidence type="ECO:0000313" key="9">
    <source>
        <dbReference type="Proteomes" id="UP000320773"/>
    </source>
</evidence>
<keyword evidence="4" id="KW-0238">DNA-binding</keyword>
<comment type="similarity">
    <text evidence="1">Belongs to the N(4)/N(6)-methyltransferase family.</text>
</comment>
<dbReference type="SUPFAM" id="SSF53335">
    <property type="entry name" value="S-adenosyl-L-methionine-dependent methyltransferases"/>
    <property type="match status" value="1"/>
</dbReference>
<evidence type="ECO:0000256" key="5">
    <source>
        <dbReference type="SAM" id="Coils"/>
    </source>
</evidence>
<dbReference type="InterPro" id="IPR052021">
    <property type="entry name" value="Type-I_RS_S_subunit"/>
</dbReference>
<reference evidence="8 9" key="1">
    <citation type="submission" date="2019-06" db="EMBL/GenBank/DDBJ databases">
        <title>Genomic Encyclopedia of Archaeal and Bacterial Type Strains, Phase II (KMG-II): from individual species to whole genera.</title>
        <authorList>
            <person name="Goeker M."/>
        </authorList>
    </citation>
    <scope>NUCLEOTIDE SEQUENCE [LARGE SCALE GENOMIC DNA]</scope>
    <source>
        <strain evidence="8 9">DSM 24789</strain>
    </source>
</reference>
<dbReference type="CDD" id="cd17252">
    <property type="entry name" value="RMtype1_S_EcoKI-TRD1-CR1_like"/>
    <property type="match status" value="1"/>
</dbReference>
<dbReference type="InterPro" id="IPR003356">
    <property type="entry name" value="DNA_methylase_A-5"/>
</dbReference>
<evidence type="ECO:0000256" key="4">
    <source>
        <dbReference type="ARBA" id="ARBA00023125"/>
    </source>
</evidence>
<evidence type="ECO:0000259" key="6">
    <source>
        <dbReference type="Pfam" id="PF01420"/>
    </source>
</evidence>
<dbReference type="Proteomes" id="UP000320773">
    <property type="component" value="Unassembled WGS sequence"/>
</dbReference>
<keyword evidence="5" id="KW-0175">Coiled coil</keyword>
<dbReference type="GO" id="GO:0008170">
    <property type="term" value="F:N-methyltransferase activity"/>
    <property type="evidence" value="ECO:0007669"/>
    <property type="project" value="InterPro"/>
</dbReference>
<dbReference type="InterPro" id="IPR000055">
    <property type="entry name" value="Restrct_endonuc_typeI_TRD"/>
</dbReference>
<dbReference type="EMBL" id="VFPJ01000001">
    <property type="protein sequence ID" value="TQM40463.1"/>
    <property type="molecule type" value="Genomic_DNA"/>
</dbReference>
<dbReference type="GO" id="GO:0032259">
    <property type="term" value="P:methylation"/>
    <property type="evidence" value="ECO:0007669"/>
    <property type="project" value="InterPro"/>
</dbReference>
<evidence type="ECO:0000256" key="1">
    <source>
        <dbReference type="ARBA" id="ARBA00006594"/>
    </source>
</evidence>
<evidence type="ECO:0000256" key="3">
    <source>
        <dbReference type="ARBA" id="ARBA00022747"/>
    </source>
</evidence>
<keyword evidence="3" id="KW-0680">Restriction system</keyword>
<dbReference type="InterPro" id="IPR029063">
    <property type="entry name" value="SAM-dependent_MTases_sf"/>
</dbReference>
<dbReference type="Pfam" id="PF01420">
    <property type="entry name" value="Methylase_S"/>
    <property type="match status" value="2"/>
</dbReference>
<protein>
    <submittedName>
        <fullName evidence="8">Type I restriction enzyme M protein</fullName>
    </submittedName>
</protein>
<dbReference type="InterPro" id="IPR044946">
    <property type="entry name" value="Restrct_endonuc_typeI_TRD_sf"/>
</dbReference>
<dbReference type="GO" id="GO:0009307">
    <property type="term" value="P:DNA restriction-modification system"/>
    <property type="evidence" value="ECO:0007669"/>
    <property type="project" value="UniProtKB-KW"/>
</dbReference>
<dbReference type="Gene3D" id="3.40.50.150">
    <property type="entry name" value="Vaccinia Virus protein VP39"/>
    <property type="match status" value="1"/>
</dbReference>
<organism evidence="8 9">
    <name type="scientific">Flavobacterium branchiophilum</name>
    <dbReference type="NCBI Taxonomy" id="55197"/>
    <lineage>
        <taxon>Bacteria</taxon>
        <taxon>Pseudomonadati</taxon>
        <taxon>Bacteroidota</taxon>
        <taxon>Flavobacteriia</taxon>
        <taxon>Flavobacteriales</taxon>
        <taxon>Flavobacteriaceae</taxon>
        <taxon>Flavobacterium</taxon>
    </lineage>
</organism>
<comment type="caution">
    <text evidence="8">The sequence shown here is derived from an EMBL/GenBank/DDBJ whole genome shotgun (WGS) entry which is preliminary data.</text>
</comment>
<feature type="coiled-coil region" evidence="5">
    <location>
        <begin position="1194"/>
        <end position="1221"/>
    </location>
</feature>
<dbReference type="PRINTS" id="PR00507">
    <property type="entry name" value="N12N6MTFRASE"/>
</dbReference>
<feature type="domain" description="Type I restriction modification DNA specificity" evidence="6">
    <location>
        <begin position="1069"/>
        <end position="1219"/>
    </location>
</feature>
<dbReference type="PANTHER" id="PTHR30408">
    <property type="entry name" value="TYPE-1 RESTRICTION ENZYME ECOKI SPECIFICITY PROTEIN"/>
    <property type="match status" value="1"/>
</dbReference>
<accession>A0A543G2Y9</accession>
<dbReference type="PROSITE" id="PS00092">
    <property type="entry name" value="N6_MTASE"/>
    <property type="match status" value="1"/>
</dbReference>
<name>A0A543G2Y9_9FLAO</name>
<gene>
    <name evidence="8" type="ORF">BC670_1351</name>
</gene>
<dbReference type="AlphaFoldDB" id="A0A543G2Y9"/>
<dbReference type="Pfam" id="PF02384">
    <property type="entry name" value="N6_Mtase"/>
    <property type="match status" value="1"/>
</dbReference>
<dbReference type="SUPFAM" id="SSF116734">
    <property type="entry name" value="DNA methylase specificity domain"/>
    <property type="match status" value="2"/>
</dbReference>
<comment type="similarity">
    <text evidence="2">Belongs to the type-I restriction system S methylase family.</text>
</comment>
<dbReference type="Gene3D" id="3.90.220.20">
    <property type="entry name" value="DNA methylase specificity domains"/>
    <property type="match status" value="2"/>
</dbReference>
<feature type="domain" description="Type I restriction modification DNA specificity" evidence="6">
    <location>
        <begin position="865"/>
        <end position="1042"/>
    </location>
</feature>
<feature type="domain" description="DNA methylase adenine-specific" evidence="7">
    <location>
        <begin position="366"/>
        <end position="668"/>
    </location>
</feature>
<evidence type="ECO:0000256" key="2">
    <source>
        <dbReference type="ARBA" id="ARBA00010923"/>
    </source>
</evidence>
<evidence type="ECO:0000259" key="7">
    <source>
        <dbReference type="Pfam" id="PF02384"/>
    </source>
</evidence>
<dbReference type="GO" id="GO:0003677">
    <property type="term" value="F:DNA binding"/>
    <property type="evidence" value="ECO:0007669"/>
    <property type="project" value="UniProtKB-KW"/>
</dbReference>
<dbReference type="PANTHER" id="PTHR30408:SF12">
    <property type="entry name" value="TYPE I RESTRICTION ENZYME MJAVIII SPECIFICITY SUBUNIT"/>
    <property type="match status" value="1"/>
</dbReference>